<evidence type="ECO:0000256" key="4">
    <source>
        <dbReference type="ARBA" id="ARBA00012638"/>
    </source>
</evidence>
<evidence type="ECO:0000256" key="2">
    <source>
        <dbReference type="ARBA" id="ARBA00001946"/>
    </source>
</evidence>
<feature type="domain" description="LNS2/PITP" evidence="7">
    <location>
        <begin position="744"/>
        <end position="898"/>
    </location>
</feature>
<comment type="cofactor">
    <cofactor evidence="2">
        <name>Mg(2+)</name>
        <dbReference type="ChEBI" id="CHEBI:18420"/>
    </cofactor>
</comment>
<dbReference type="Proteomes" id="UP000245119">
    <property type="component" value="Linkage Group LG4"/>
</dbReference>
<dbReference type="Pfam" id="PF04571">
    <property type="entry name" value="Lipin_N"/>
    <property type="match status" value="1"/>
</dbReference>
<sequence length="1003" mass="110664">MSRLQAQVSALLLREVSKPTMSLGFVGRVYSSIKGFYNEINSATLTGAIDVIIVKQADGTYLSSPFHVRFGKLGVLRSREKVVDIEINGQSVDLHMKLGDAGEAFFVCEVEDEEEVSLRLVTMFLKEEAECAEQSATAIHHETQPDSDFDKPILVSTPTPSSSLKEIKLDLSYKEKSKEKPRRKVLKKKKQKTSSKASPRSQSLPEGLGLESDLIFEMEFTDTSDDEEVIAYNSGANRSLSFNEAVLKKADDIREEPGEEDGIFRTERQKNSLEAFLTPFSDPEITPPQSPLPTRPPSPKSDTEVDRQHAEQSQHKLLSETSPTWSWGEFPKQTPVNSPDKDVSREHLIESMLERENSENVSSGGLLSILSKQKAQKKAQSPLADEGKGMYLDDLASLDDPELAKLYLGNPRFVSIRDREDDSESGRGASLPQSPHSVEGAIGGPVSFLESEVRHLGVVSLSLCGGLSDAEGITLDKFMQKVVTYDDLAEQPSLLNNPDLVVKIRDQYYNWTTASPMVVAEMAFSKPLPEPTITSLVKEHMPKKLAKKKGSGLSWFSWRRSTVATAGGGADDLNMHTTSAQRASIVVPMMAGAGGMSDNEGNSSKLSESSMSPVGSPATSPPTSVHSTPRKSSRQKEADLQSTETDTDNSEKETSSMQHIYVKEEPTHQEQMKSLTLTMEETQEVNMEEPRGKYRKTLRLSTEHIGKLNLREGQNEIVYSVTTQYQGTTRCVSHVYLWNHDDRIVISDIDGTITKSDVLGQILPIIGRDWSQSGVAQLFTRLSNNGYKLIYLSARAIGQSRLTKDLLRSIKQGDRVLPDGPLLLNPISLISAFHREVIVKNPEEFKISCLRDIAGLFPASPFYAGFGNKINDVIAYRALDIPSFRIFTINPQGQLRHDLTHTFLSSYSRMSDIADHFFPPISLANRGMSNEYSNVTYWRQPVSSVDQLDIELLKKEDATQAAGKKSTVAGTTAISAAVTAPPATALSVVTTAPPSEDPKKTNR</sequence>
<dbReference type="InterPro" id="IPR036412">
    <property type="entry name" value="HAD-like_sf"/>
</dbReference>
<dbReference type="GO" id="GO:0009062">
    <property type="term" value="P:fatty acid catabolic process"/>
    <property type="evidence" value="ECO:0007669"/>
    <property type="project" value="TreeGrafter"/>
</dbReference>
<dbReference type="InterPro" id="IPR007651">
    <property type="entry name" value="Lipin_N"/>
</dbReference>
<evidence type="ECO:0000256" key="1">
    <source>
        <dbReference type="ARBA" id="ARBA00001180"/>
    </source>
</evidence>
<dbReference type="SUPFAM" id="SSF56784">
    <property type="entry name" value="HAD-like"/>
    <property type="match status" value="1"/>
</dbReference>
<accession>A0A2T7PF67</accession>
<dbReference type="GO" id="GO:0019432">
    <property type="term" value="P:triglyceride biosynthetic process"/>
    <property type="evidence" value="ECO:0007669"/>
    <property type="project" value="TreeGrafter"/>
</dbReference>
<dbReference type="GO" id="GO:0008195">
    <property type="term" value="F:phosphatidate phosphatase activity"/>
    <property type="evidence" value="ECO:0007669"/>
    <property type="project" value="UniProtKB-EC"/>
</dbReference>
<feature type="region of interest" description="Disordered" evidence="6">
    <location>
        <begin position="591"/>
        <end position="661"/>
    </location>
</feature>
<dbReference type="InterPro" id="IPR031315">
    <property type="entry name" value="LNS2/PITP"/>
</dbReference>
<feature type="region of interest" description="Disordered" evidence="6">
    <location>
        <begin position="417"/>
        <end position="439"/>
    </location>
</feature>
<protein>
    <recommendedName>
        <fullName evidence="4">phosphatidate phosphatase</fullName>
        <ecNumber evidence="4">3.1.3.4</ecNumber>
    </recommendedName>
</protein>
<evidence type="ECO:0000259" key="7">
    <source>
        <dbReference type="SMART" id="SM00775"/>
    </source>
</evidence>
<dbReference type="InterPro" id="IPR031703">
    <property type="entry name" value="Lipin_mid"/>
</dbReference>
<gene>
    <name evidence="8" type="ORF">C0Q70_07470</name>
</gene>
<dbReference type="SMART" id="SM00775">
    <property type="entry name" value="LNS2"/>
    <property type="match status" value="1"/>
</dbReference>
<evidence type="ECO:0000256" key="6">
    <source>
        <dbReference type="SAM" id="MobiDB-lite"/>
    </source>
</evidence>
<dbReference type="GO" id="GO:0005634">
    <property type="term" value="C:nucleus"/>
    <property type="evidence" value="ECO:0007669"/>
    <property type="project" value="TreeGrafter"/>
</dbReference>
<dbReference type="STRING" id="400727.A0A2T7PF67"/>
<dbReference type="AlphaFoldDB" id="A0A2T7PF67"/>
<dbReference type="EMBL" id="PZQS01000004">
    <property type="protein sequence ID" value="PVD32043.1"/>
    <property type="molecule type" value="Genomic_DNA"/>
</dbReference>
<evidence type="ECO:0000256" key="3">
    <source>
        <dbReference type="ARBA" id="ARBA00005476"/>
    </source>
</evidence>
<feature type="compositionally biased region" description="Polar residues" evidence="6">
    <location>
        <begin position="599"/>
        <end position="627"/>
    </location>
</feature>
<reference evidence="8 9" key="1">
    <citation type="submission" date="2018-04" db="EMBL/GenBank/DDBJ databases">
        <title>The genome of golden apple snail Pomacea canaliculata provides insight into stress tolerance and invasive adaptation.</title>
        <authorList>
            <person name="Liu C."/>
            <person name="Liu B."/>
            <person name="Ren Y."/>
            <person name="Zhang Y."/>
            <person name="Wang H."/>
            <person name="Li S."/>
            <person name="Jiang F."/>
            <person name="Yin L."/>
            <person name="Zhang G."/>
            <person name="Qian W."/>
            <person name="Fan W."/>
        </authorList>
    </citation>
    <scope>NUCLEOTIDE SEQUENCE [LARGE SCALE GENOMIC DNA]</scope>
    <source>
        <strain evidence="8">SZHN2017</strain>
        <tissue evidence="8">Muscle</tissue>
    </source>
</reference>
<dbReference type="EC" id="3.1.3.4" evidence="4"/>
<dbReference type="InterPro" id="IPR026058">
    <property type="entry name" value="LIPIN"/>
</dbReference>
<feature type="compositionally biased region" description="Basic and acidic residues" evidence="6">
    <location>
        <begin position="301"/>
        <end position="318"/>
    </location>
</feature>
<feature type="compositionally biased region" description="Pro residues" evidence="6">
    <location>
        <begin position="285"/>
        <end position="299"/>
    </location>
</feature>
<proteinExistence type="inferred from homology"/>
<dbReference type="OrthoDB" id="4567at2759"/>
<dbReference type="Pfam" id="PF16876">
    <property type="entry name" value="Lipin_mid"/>
    <property type="match status" value="1"/>
</dbReference>
<feature type="region of interest" description="Disordered" evidence="6">
    <location>
        <begin position="139"/>
        <end position="161"/>
    </location>
</feature>
<name>A0A2T7PF67_POMCA</name>
<dbReference type="InterPro" id="IPR013209">
    <property type="entry name" value="LNS2"/>
</dbReference>
<dbReference type="GO" id="GO:0045944">
    <property type="term" value="P:positive regulation of transcription by RNA polymerase II"/>
    <property type="evidence" value="ECO:0007669"/>
    <property type="project" value="TreeGrafter"/>
</dbReference>
<keyword evidence="5" id="KW-0378">Hydrolase</keyword>
<feature type="region of interest" description="Disordered" evidence="6">
    <location>
        <begin position="279"/>
        <end position="343"/>
    </location>
</feature>
<dbReference type="Pfam" id="PF08235">
    <property type="entry name" value="LNS2"/>
    <property type="match status" value="1"/>
</dbReference>
<keyword evidence="9" id="KW-1185">Reference proteome</keyword>
<dbReference type="PANTHER" id="PTHR12181:SF12">
    <property type="entry name" value="PHOSPHATIDATE PHOSPHATASE"/>
    <property type="match status" value="1"/>
</dbReference>
<dbReference type="CDD" id="cd01427">
    <property type="entry name" value="HAD_like"/>
    <property type="match status" value="1"/>
</dbReference>
<dbReference type="PANTHER" id="PTHR12181">
    <property type="entry name" value="LIPIN"/>
    <property type="match status" value="1"/>
</dbReference>
<organism evidence="8 9">
    <name type="scientific">Pomacea canaliculata</name>
    <name type="common">Golden apple snail</name>
    <dbReference type="NCBI Taxonomy" id="400727"/>
    <lineage>
        <taxon>Eukaryota</taxon>
        <taxon>Metazoa</taxon>
        <taxon>Spiralia</taxon>
        <taxon>Lophotrochozoa</taxon>
        <taxon>Mollusca</taxon>
        <taxon>Gastropoda</taxon>
        <taxon>Caenogastropoda</taxon>
        <taxon>Architaenioglossa</taxon>
        <taxon>Ampullarioidea</taxon>
        <taxon>Ampullariidae</taxon>
        <taxon>Pomacea</taxon>
    </lineage>
</organism>
<comment type="caution">
    <text evidence="8">The sequence shown here is derived from an EMBL/GenBank/DDBJ whole genome shotgun (WGS) entry which is preliminary data.</text>
</comment>
<feature type="region of interest" description="Disordered" evidence="6">
    <location>
        <begin position="176"/>
        <end position="209"/>
    </location>
</feature>
<evidence type="ECO:0000313" key="9">
    <source>
        <dbReference type="Proteomes" id="UP000245119"/>
    </source>
</evidence>
<feature type="compositionally biased region" description="Basic and acidic residues" evidence="6">
    <location>
        <begin position="139"/>
        <end position="151"/>
    </location>
</feature>
<dbReference type="GO" id="GO:0032869">
    <property type="term" value="P:cellular response to insulin stimulus"/>
    <property type="evidence" value="ECO:0007669"/>
    <property type="project" value="TreeGrafter"/>
</dbReference>
<comment type="similarity">
    <text evidence="3">Belongs to the lipin family.</text>
</comment>
<evidence type="ECO:0000313" key="8">
    <source>
        <dbReference type="EMBL" id="PVD32043.1"/>
    </source>
</evidence>
<dbReference type="GO" id="GO:0003713">
    <property type="term" value="F:transcription coactivator activity"/>
    <property type="evidence" value="ECO:0007669"/>
    <property type="project" value="TreeGrafter"/>
</dbReference>
<evidence type="ECO:0000256" key="5">
    <source>
        <dbReference type="ARBA" id="ARBA00022801"/>
    </source>
</evidence>
<feature type="compositionally biased region" description="Basic residues" evidence="6">
    <location>
        <begin position="179"/>
        <end position="193"/>
    </location>
</feature>
<comment type="catalytic activity">
    <reaction evidence="1">
        <text>a 1,2-diacyl-sn-glycero-3-phosphate + H2O = a 1,2-diacyl-sn-glycerol + phosphate</text>
        <dbReference type="Rhea" id="RHEA:27429"/>
        <dbReference type="ChEBI" id="CHEBI:15377"/>
        <dbReference type="ChEBI" id="CHEBI:17815"/>
        <dbReference type="ChEBI" id="CHEBI:43474"/>
        <dbReference type="ChEBI" id="CHEBI:58608"/>
        <dbReference type="EC" id="3.1.3.4"/>
    </reaction>
    <physiologicalReaction direction="left-to-right" evidence="1">
        <dbReference type="Rhea" id="RHEA:27430"/>
    </physiologicalReaction>
</comment>